<dbReference type="EMBL" id="CP000482">
    <property type="protein sequence ID" value="ABK97717.1"/>
    <property type="molecule type" value="Genomic_DNA"/>
</dbReference>
<dbReference type="Proteomes" id="UP000006732">
    <property type="component" value="Chromosome"/>
</dbReference>
<reference evidence="5 6" key="1">
    <citation type="submission" date="2006-10" db="EMBL/GenBank/DDBJ databases">
        <title>Complete sequence of chromosome of Pelobacter propionicus DSM 2379.</title>
        <authorList>
            <consortium name="US DOE Joint Genome Institute"/>
            <person name="Copeland A."/>
            <person name="Lucas S."/>
            <person name="Lapidus A."/>
            <person name="Barry K."/>
            <person name="Detter J.C."/>
            <person name="Glavina del Rio T."/>
            <person name="Hammon N."/>
            <person name="Israni S."/>
            <person name="Dalin E."/>
            <person name="Tice H."/>
            <person name="Pitluck S."/>
            <person name="Saunders E."/>
            <person name="Brettin T."/>
            <person name="Bruce D."/>
            <person name="Han C."/>
            <person name="Tapia R."/>
            <person name="Schmutz J."/>
            <person name="Larimer F."/>
            <person name="Land M."/>
            <person name="Hauser L."/>
            <person name="Kyrpides N."/>
            <person name="Kim E."/>
            <person name="Lovley D."/>
            <person name="Richardson P."/>
        </authorList>
    </citation>
    <scope>NUCLEOTIDE SEQUENCE [LARGE SCALE GENOMIC DNA]</scope>
    <source>
        <strain evidence="6">DSM 2379 / NBRC 103807 / OttBd1</strain>
    </source>
</reference>
<keyword evidence="6" id="KW-1185">Reference proteome</keyword>
<dbReference type="InterPro" id="IPR029063">
    <property type="entry name" value="SAM-dependent_MTases_sf"/>
</dbReference>
<dbReference type="Gene3D" id="3.40.50.150">
    <property type="entry name" value="Vaccinia Virus protein VP39"/>
    <property type="match status" value="1"/>
</dbReference>
<dbReference type="PANTHER" id="PTHR24422:SF19">
    <property type="entry name" value="CHEMOTAXIS PROTEIN METHYLTRANSFERASE"/>
    <property type="match status" value="1"/>
</dbReference>
<feature type="domain" description="CheR-type methyltransferase" evidence="4">
    <location>
        <begin position="16"/>
        <end position="285"/>
    </location>
</feature>
<protein>
    <submittedName>
        <fullName evidence="5">MCP methyltransferase, CheR-type</fullName>
    </submittedName>
</protein>
<evidence type="ECO:0000256" key="2">
    <source>
        <dbReference type="ARBA" id="ARBA00022679"/>
    </source>
</evidence>
<organism evidence="5 6">
    <name type="scientific">Pelobacter propionicus (strain DSM 2379 / NBRC 103807 / OttBd1)</name>
    <dbReference type="NCBI Taxonomy" id="338966"/>
    <lineage>
        <taxon>Bacteria</taxon>
        <taxon>Pseudomonadati</taxon>
        <taxon>Thermodesulfobacteriota</taxon>
        <taxon>Desulfuromonadia</taxon>
        <taxon>Desulfuromonadales</taxon>
        <taxon>Desulfuromonadaceae</taxon>
        <taxon>Pelobacter</taxon>
    </lineage>
</organism>
<dbReference type="PRINTS" id="PR00996">
    <property type="entry name" value="CHERMTFRASE"/>
</dbReference>
<accession>A1AK47</accession>
<evidence type="ECO:0000259" key="4">
    <source>
        <dbReference type="PROSITE" id="PS50123"/>
    </source>
</evidence>
<keyword evidence="3" id="KW-0949">S-adenosyl-L-methionine</keyword>
<dbReference type="RefSeq" id="WP_011734032.1">
    <property type="nucleotide sequence ID" value="NC_008609.1"/>
</dbReference>
<dbReference type="STRING" id="338966.Ppro_0077"/>
<dbReference type="AlphaFoldDB" id="A1AK47"/>
<proteinExistence type="predicted"/>
<evidence type="ECO:0000313" key="5">
    <source>
        <dbReference type="EMBL" id="ABK97717.1"/>
    </source>
</evidence>
<keyword evidence="1 5" id="KW-0489">Methyltransferase</keyword>
<dbReference type="InterPro" id="IPR022642">
    <property type="entry name" value="CheR_C"/>
</dbReference>
<dbReference type="KEGG" id="ppd:Ppro_0077"/>
<evidence type="ECO:0000313" key="6">
    <source>
        <dbReference type="Proteomes" id="UP000006732"/>
    </source>
</evidence>
<dbReference type="PROSITE" id="PS50123">
    <property type="entry name" value="CHER"/>
    <property type="match status" value="1"/>
</dbReference>
<keyword evidence="2 5" id="KW-0808">Transferase</keyword>
<dbReference type="Pfam" id="PF01739">
    <property type="entry name" value="CheR"/>
    <property type="match status" value="1"/>
</dbReference>
<sequence length="285" mass="32308">MATVFSDSPLPTASRIADDDLAEIGVILATRRNFGIADYKANCMKRRVAIRMRASRCHTSAEYCCLLRHSEQELDLLQKTLTIHISQFFRNPSLFDTLRQRVLPDLFAVALTRPDKSLSIRCLGCAGGEEPYSLAILLREHFPRELARTTTLIAGIDIDTKTLETARLGEYDGDRLAAIPAELLNRYFRKQGECFRLNDEIREMVTFSRENIVDKGSHPACDMVLCRNTLIYFSRPEQERILEGIADMLPLGGILVLGKSETLLGATRRRFTPICPVERIYRRIG</sequence>
<dbReference type="SUPFAM" id="SSF47757">
    <property type="entry name" value="Chemotaxis receptor methyltransferase CheR, N-terminal domain"/>
    <property type="match status" value="1"/>
</dbReference>
<dbReference type="OrthoDB" id="9786165at2"/>
<dbReference type="Pfam" id="PF03705">
    <property type="entry name" value="CheR_N"/>
    <property type="match status" value="1"/>
</dbReference>
<dbReference type="SUPFAM" id="SSF53335">
    <property type="entry name" value="S-adenosyl-L-methionine-dependent methyltransferases"/>
    <property type="match status" value="1"/>
</dbReference>
<name>A1AK47_PELPD</name>
<dbReference type="InterPro" id="IPR050903">
    <property type="entry name" value="Bact_Chemotaxis_MeTrfase"/>
</dbReference>
<dbReference type="InterPro" id="IPR000780">
    <property type="entry name" value="CheR_MeTrfase"/>
</dbReference>
<dbReference type="InterPro" id="IPR022641">
    <property type="entry name" value="CheR_N"/>
</dbReference>
<dbReference type="eggNOG" id="COG1352">
    <property type="taxonomic scope" value="Bacteria"/>
</dbReference>
<dbReference type="GO" id="GO:0032259">
    <property type="term" value="P:methylation"/>
    <property type="evidence" value="ECO:0007669"/>
    <property type="project" value="UniProtKB-KW"/>
</dbReference>
<evidence type="ECO:0000256" key="1">
    <source>
        <dbReference type="ARBA" id="ARBA00022603"/>
    </source>
</evidence>
<gene>
    <name evidence="5" type="ordered locus">Ppro_0077</name>
</gene>
<dbReference type="HOGENOM" id="CLU_025854_1_1_7"/>
<dbReference type="SMART" id="SM00138">
    <property type="entry name" value="MeTrc"/>
    <property type="match status" value="1"/>
</dbReference>
<dbReference type="PANTHER" id="PTHR24422">
    <property type="entry name" value="CHEMOTAXIS PROTEIN METHYLTRANSFERASE"/>
    <property type="match status" value="1"/>
</dbReference>
<dbReference type="GO" id="GO:0008757">
    <property type="term" value="F:S-adenosylmethionine-dependent methyltransferase activity"/>
    <property type="evidence" value="ECO:0007669"/>
    <property type="project" value="InterPro"/>
</dbReference>
<evidence type="ECO:0000256" key="3">
    <source>
        <dbReference type="ARBA" id="ARBA00022691"/>
    </source>
</evidence>